<sequence length="46" mass="5129">MAKLPSKSDILAWITENPTQTAKRDIAKAFGIKGADRIDLKRMLKS</sequence>
<evidence type="ECO:0000313" key="2">
    <source>
        <dbReference type="Proteomes" id="UP000037178"/>
    </source>
</evidence>
<dbReference type="STRING" id="1675527.AIOL_000801"/>
<comment type="caution">
    <text evidence="1">The sequence shown here is derived from an EMBL/GenBank/DDBJ whole genome shotgun (WGS) entry which is preliminary data.</text>
</comment>
<keyword evidence="2" id="KW-1185">Reference proteome</keyword>
<accession>A0A0J9ECY6</accession>
<dbReference type="Proteomes" id="UP000037178">
    <property type="component" value="Unassembled WGS sequence"/>
</dbReference>
<protein>
    <submittedName>
        <fullName evidence="1">3'-to-5' exoribonuclease RNase R</fullName>
    </submittedName>
</protein>
<evidence type="ECO:0000313" key="1">
    <source>
        <dbReference type="EMBL" id="KMW60637.1"/>
    </source>
</evidence>
<proteinExistence type="predicted"/>
<reference evidence="1 2" key="1">
    <citation type="submission" date="2015-06" db="EMBL/GenBank/DDBJ databases">
        <title>Draft genome sequence of an Alphaproteobacteria species associated to the Mediterranean sponge Oscarella lobularis.</title>
        <authorList>
            <person name="Jourda C."/>
            <person name="Santini S."/>
            <person name="Claverie J.-M."/>
        </authorList>
    </citation>
    <scope>NUCLEOTIDE SEQUENCE [LARGE SCALE GENOMIC DNA]</scope>
    <source>
        <strain evidence="1">IGS</strain>
    </source>
</reference>
<organism evidence="1 2">
    <name type="scientific">Candidatus Rhodobacter oscarellae</name>
    <dbReference type="NCBI Taxonomy" id="1675527"/>
    <lineage>
        <taxon>Bacteria</taxon>
        <taxon>Pseudomonadati</taxon>
        <taxon>Pseudomonadota</taxon>
        <taxon>Alphaproteobacteria</taxon>
        <taxon>Rhodobacterales</taxon>
        <taxon>Rhodobacter group</taxon>
        <taxon>Rhodobacter</taxon>
    </lineage>
</organism>
<dbReference type="PATRIC" id="fig|1675527.3.peg.858"/>
<name>A0A0J9ECY6_9RHOB</name>
<gene>
    <name evidence="1" type="ORF">AIOL_000801</name>
</gene>
<dbReference type="AlphaFoldDB" id="A0A0J9ECY6"/>
<dbReference type="EMBL" id="LFTY01000001">
    <property type="protein sequence ID" value="KMW60637.1"/>
    <property type="molecule type" value="Genomic_DNA"/>
</dbReference>